<evidence type="ECO:0000313" key="2">
    <source>
        <dbReference type="EMBL" id="EHQ28298.1"/>
    </source>
</evidence>
<keyword evidence="3" id="KW-1185">Reference proteome</keyword>
<accession>H1Y4X0</accession>
<feature type="region of interest" description="Disordered" evidence="1">
    <location>
        <begin position="163"/>
        <end position="201"/>
    </location>
</feature>
<dbReference type="eggNOG" id="ENOG502Z7TA">
    <property type="taxonomic scope" value="Bacteria"/>
</dbReference>
<dbReference type="OrthoDB" id="594666at2"/>
<protein>
    <recommendedName>
        <fullName evidence="4">Tetratricopeptide repeat protein</fullName>
    </recommendedName>
</protein>
<proteinExistence type="predicted"/>
<feature type="compositionally biased region" description="Basic and acidic residues" evidence="1">
    <location>
        <begin position="175"/>
        <end position="189"/>
    </location>
</feature>
<evidence type="ECO:0000256" key="1">
    <source>
        <dbReference type="SAM" id="MobiDB-lite"/>
    </source>
</evidence>
<feature type="compositionally biased region" description="Basic and acidic residues" evidence="1">
    <location>
        <begin position="349"/>
        <end position="358"/>
    </location>
</feature>
<evidence type="ECO:0008006" key="4">
    <source>
        <dbReference type="Google" id="ProtNLM"/>
    </source>
</evidence>
<reference evidence="2" key="1">
    <citation type="submission" date="2011-09" db="EMBL/GenBank/DDBJ databases">
        <title>The permanent draft genome of Mucilaginibacter paludis DSM 18603.</title>
        <authorList>
            <consortium name="US DOE Joint Genome Institute (JGI-PGF)"/>
            <person name="Lucas S."/>
            <person name="Han J."/>
            <person name="Lapidus A."/>
            <person name="Bruce D."/>
            <person name="Goodwin L."/>
            <person name="Pitluck S."/>
            <person name="Peters L."/>
            <person name="Kyrpides N."/>
            <person name="Mavromatis K."/>
            <person name="Ivanova N."/>
            <person name="Mikhailova N."/>
            <person name="Held B."/>
            <person name="Detter J.C."/>
            <person name="Tapia R."/>
            <person name="Han C."/>
            <person name="Land M."/>
            <person name="Hauser L."/>
            <person name="Markowitz V."/>
            <person name="Cheng J.-F."/>
            <person name="Hugenholtz P."/>
            <person name="Woyke T."/>
            <person name="Wu D."/>
            <person name="Tindall B."/>
            <person name="Brambilla E."/>
            <person name="Klenk H.-P."/>
            <person name="Eisen J.A."/>
        </authorList>
    </citation>
    <scope>NUCLEOTIDE SEQUENCE [LARGE SCALE GENOMIC DNA]</scope>
    <source>
        <strain evidence="2">DSM 18603</strain>
    </source>
</reference>
<dbReference type="AlphaFoldDB" id="H1Y4X0"/>
<dbReference type="Proteomes" id="UP000002774">
    <property type="component" value="Chromosome"/>
</dbReference>
<feature type="region of interest" description="Disordered" evidence="1">
    <location>
        <begin position="339"/>
        <end position="362"/>
    </location>
</feature>
<dbReference type="RefSeq" id="WP_008509058.1">
    <property type="nucleotide sequence ID" value="NZ_CM001403.1"/>
</dbReference>
<feature type="region of interest" description="Disordered" evidence="1">
    <location>
        <begin position="133"/>
        <end position="152"/>
    </location>
</feature>
<organism evidence="2 3">
    <name type="scientific">Mucilaginibacter paludis DSM 18603</name>
    <dbReference type="NCBI Taxonomy" id="714943"/>
    <lineage>
        <taxon>Bacteria</taxon>
        <taxon>Pseudomonadati</taxon>
        <taxon>Bacteroidota</taxon>
        <taxon>Sphingobacteriia</taxon>
        <taxon>Sphingobacteriales</taxon>
        <taxon>Sphingobacteriaceae</taxon>
        <taxon>Mucilaginibacter</taxon>
    </lineage>
</organism>
<feature type="compositionally biased region" description="Polar residues" evidence="1">
    <location>
        <begin position="190"/>
        <end position="201"/>
    </location>
</feature>
<evidence type="ECO:0000313" key="3">
    <source>
        <dbReference type="Proteomes" id="UP000002774"/>
    </source>
</evidence>
<feature type="region of interest" description="Disordered" evidence="1">
    <location>
        <begin position="94"/>
        <end position="119"/>
    </location>
</feature>
<dbReference type="HOGENOM" id="CLU_055427_0_0_10"/>
<name>H1Y4X0_9SPHI</name>
<sequence>MNIEQKVFFSDILANPDQLSATHALQLANLAELYPQSGILHALLARSAKVNHPDGFQQQLKVAAVYATDRSVLYNLVNHPEYFAAAPSSQVVKPLEESEPQNEPSTYYFHDPHGRVDGDAEIDDEIFDEITPIEDIQINPDSTQPETSGADSNKLEDLIMAQYGWPDRNQTNPETDSRRENGQDEKKEYSLSNSDFKNRMSLSTDDGAELQLEDDEQQEENEITAAADEFTGPHSMGTEDDLRVSKYNDDKMPYSFMWWLDKTRKEHATNNQPYAPYKPSVYHENRLIVSEELQQQYYENIFHTTAAEELEKSTVKPEVETKRKEDEIIERFIQEDPQIKAPSNDTLDNENKAKKSAEDEGEMVSETLARIYVDQMLYQKAISTYQKLLLKFPEKSSYFAAQIKLLEKRSTK</sequence>
<gene>
    <name evidence="2" type="ORF">Mucpa_4207</name>
</gene>
<feature type="compositionally biased region" description="Polar residues" evidence="1">
    <location>
        <begin position="139"/>
        <end position="151"/>
    </location>
</feature>
<dbReference type="EMBL" id="CM001403">
    <property type="protein sequence ID" value="EHQ28298.1"/>
    <property type="molecule type" value="Genomic_DNA"/>
</dbReference>
<dbReference type="STRING" id="714943.Mucpa_4207"/>